<name>A0ABY7CEP1_9BASI</name>
<evidence type="ECO:0000313" key="1">
    <source>
        <dbReference type="EMBL" id="WAQ83235.1"/>
    </source>
</evidence>
<dbReference type="GeneID" id="77808483"/>
<gene>
    <name evidence="1" type="ORF">PtA15_3A604</name>
</gene>
<keyword evidence="2" id="KW-1185">Reference proteome</keyword>
<organism evidence="1 2">
    <name type="scientific">Puccinia triticina</name>
    <dbReference type="NCBI Taxonomy" id="208348"/>
    <lineage>
        <taxon>Eukaryota</taxon>
        <taxon>Fungi</taxon>
        <taxon>Dikarya</taxon>
        <taxon>Basidiomycota</taxon>
        <taxon>Pucciniomycotina</taxon>
        <taxon>Pucciniomycetes</taxon>
        <taxon>Pucciniales</taxon>
        <taxon>Pucciniaceae</taxon>
        <taxon>Puccinia</taxon>
    </lineage>
</organism>
<dbReference type="RefSeq" id="XP_053018790.1">
    <property type="nucleotide sequence ID" value="XM_053167588.1"/>
</dbReference>
<accession>A0ABY7CEP1</accession>
<protein>
    <submittedName>
        <fullName evidence="1">Uncharacterized protein</fullName>
    </submittedName>
</protein>
<sequence>MSPVNYSMAEGTHPYDLTEITSSGNVYADSENKPDIYGKSARFEKICYPINFSLAKALAFEE</sequence>
<dbReference type="EMBL" id="CP110423">
    <property type="protein sequence ID" value="WAQ83235.1"/>
    <property type="molecule type" value="Genomic_DNA"/>
</dbReference>
<dbReference type="Proteomes" id="UP001164743">
    <property type="component" value="Chromosome 3A"/>
</dbReference>
<reference evidence="1" key="1">
    <citation type="submission" date="2022-10" db="EMBL/GenBank/DDBJ databases">
        <title>Puccinia triticina Genome sequencing and assembly.</title>
        <authorList>
            <person name="Li C."/>
        </authorList>
    </citation>
    <scope>NUCLEOTIDE SEQUENCE</scope>
    <source>
        <strain evidence="1">Pt15</strain>
    </source>
</reference>
<proteinExistence type="predicted"/>
<evidence type="ECO:0000313" key="2">
    <source>
        <dbReference type="Proteomes" id="UP001164743"/>
    </source>
</evidence>